<keyword evidence="3" id="KW-1185">Reference proteome</keyword>
<organism evidence="2 3">
    <name type="scientific">Dictyocaulus viviparus</name>
    <name type="common">Bovine lungworm</name>
    <dbReference type="NCBI Taxonomy" id="29172"/>
    <lineage>
        <taxon>Eukaryota</taxon>
        <taxon>Metazoa</taxon>
        <taxon>Ecdysozoa</taxon>
        <taxon>Nematoda</taxon>
        <taxon>Chromadorea</taxon>
        <taxon>Rhabditida</taxon>
        <taxon>Rhabditina</taxon>
        <taxon>Rhabditomorpha</taxon>
        <taxon>Strongyloidea</taxon>
        <taxon>Metastrongylidae</taxon>
        <taxon>Dictyocaulus</taxon>
    </lineage>
</organism>
<evidence type="ECO:0000313" key="2">
    <source>
        <dbReference type="EMBL" id="KJH51536.1"/>
    </source>
</evidence>
<proteinExistence type="predicted"/>
<feature type="chain" id="PRO_5002336474" evidence="1">
    <location>
        <begin position="32"/>
        <end position="108"/>
    </location>
</feature>
<feature type="signal peptide" evidence="1">
    <location>
        <begin position="1"/>
        <end position="31"/>
    </location>
</feature>
<evidence type="ECO:0000313" key="3">
    <source>
        <dbReference type="Proteomes" id="UP000053766"/>
    </source>
</evidence>
<name>A0A0D8YAC5_DICVI</name>
<accession>A0A0D8YAC5</accession>
<protein>
    <submittedName>
        <fullName evidence="2">Uncharacterized protein</fullName>
    </submittedName>
</protein>
<dbReference type="Proteomes" id="UP000053766">
    <property type="component" value="Unassembled WGS sequence"/>
</dbReference>
<reference evidence="3" key="2">
    <citation type="journal article" date="2016" name="Sci. Rep.">
        <title>Dictyocaulus viviparus genome, variome and transcriptome elucidate lungworm biology and support future intervention.</title>
        <authorList>
            <person name="McNulty S.N."/>
            <person name="Strube C."/>
            <person name="Rosa B.A."/>
            <person name="Martin J.C."/>
            <person name="Tyagi R."/>
            <person name="Choi Y.J."/>
            <person name="Wang Q."/>
            <person name="Hallsworth Pepin K."/>
            <person name="Zhang X."/>
            <person name="Ozersky P."/>
            <person name="Wilson R.K."/>
            <person name="Sternberg P.W."/>
            <person name="Gasser R.B."/>
            <person name="Mitreva M."/>
        </authorList>
    </citation>
    <scope>NUCLEOTIDE SEQUENCE [LARGE SCALE GENOMIC DNA]</scope>
    <source>
        <strain evidence="3">HannoverDv2000</strain>
    </source>
</reference>
<evidence type="ECO:0000256" key="1">
    <source>
        <dbReference type="SAM" id="SignalP"/>
    </source>
</evidence>
<gene>
    <name evidence="2" type="ORF">DICVIV_02273</name>
</gene>
<reference evidence="2 3" key="1">
    <citation type="submission" date="2013-11" db="EMBL/GenBank/DDBJ databases">
        <title>Draft genome of the bovine lungworm Dictyocaulus viviparus.</title>
        <authorList>
            <person name="Mitreva M."/>
        </authorList>
    </citation>
    <scope>NUCLEOTIDE SEQUENCE [LARGE SCALE GENOMIC DNA]</scope>
    <source>
        <strain evidence="2 3">HannoverDv2000</strain>
    </source>
</reference>
<dbReference type="AlphaFoldDB" id="A0A0D8YAC5"/>
<dbReference type="EMBL" id="KN716181">
    <property type="protein sequence ID" value="KJH51536.1"/>
    <property type="molecule type" value="Genomic_DNA"/>
</dbReference>
<sequence>MRCCWSCSTFTTSLMLNLSLFVALAITVAHADYKTKPALMRGDAPYSHRRLFGIRRLKLLQVGVDLLHYAEGVLVIDKILRKKYFKIPSNKKLFTVKEIVMSLQKLFV</sequence>
<keyword evidence="1" id="KW-0732">Signal</keyword>